<sequence>MTIDRLLVANRGEIARRVLRSAAALGVQTVAVYADPDAGAPHVAEADRAVRLPGGAPADTYLRSDALVAAARASGADAVHPGYGFLSESAAFARAVAEAGLTWVGPPPEAIAAMADKRAAKKAMRDAGVPVLPELDPAAVTEADFPLLVKAAAGGGGRGMRAVAEPAALPAAVGSARREAESAFGDGSVFCEPLLRPARHVEVQVLADAHGTVWTLGERECSAQRRHQKVVEESPSPAVGPALRERLCEAAVRAARAIGYVGAGTVEFLLGGDPADPGLYFLEVNTRLQVEHPVTEARYRLDLVAWQLRIAEGARLPAEPPRPHGHAVEARLYAEDPAAGWRPAAGPLHRFEVPGADAGFAVAPADSGTATLRVDAGVVSGSVVPTHYDPMLAKVVAWAPDRPTALRRLAAALAGARVHGPATNRDVLVRLLRHPVMRAGGVDTGFLEGPELAGLSAPLADGETVRLAALAAALAAADRERAAAGALGTLPGGWRNVVSAPQCRAFDGPTGRIEVRYRSTRDGTAADGYGEVRPAGVVRTGADEHSVVLECAGVRQTFAVAHHASPGGGTEVWVDTASGAVALRPLPRLPEPEPARDPGSLLAPMPGSVARVLVSVGEAVAAGQPLLVLEAMKMEHPVAAPAAGRVRELYAGPGAQVGAGAVLAVLDAPAADGPAGFEEGER</sequence>
<dbReference type="CDD" id="cd06850">
    <property type="entry name" value="biotinyl_domain"/>
    <property type="match status" value="1"/>
</dbReference>
<evidence type="ECO:0000259" key="9">
    <source>
        <dbReference type="PROSITE" id="PS50979"/>
    </source>
</evidence>
<evidence type="ECO:0000313" key="10">
    <source>
        <dbReference type="EMBL" id="PRX98596.1"/>
    </source>
</evidence>
<comment type="cofactor">
    <cofactor evidence="1">
        <name>biotin</name>
        <dbReference type="ChEBI" id="CHEBI:57586"/>
    </cofactor>
</comment>
<dbReference type="FunFam" id="2.40.50.100:FF:000003">
    <property type="entry name" value="Acetyl-CoA carboxylase biotin carboxyl carrier protein"/>
    <property type="match status" value="1"/>
</dbReference>
<dbReference type="GO" id="GO:0004075">
    <property type="term" value="F:biotin carboxylase activity"/>
    <property type="evidence" value="ECO:0007669"/>
    <property type="project" value="UniProtKB-EC"/>
</dbReference>
<dbReference type="InterPro" id="IPR050856">
    <property type="entry name" value="Biotin_carboxylase_complex"/>
</dbReference>
<dbReference type="Gene3D" id="3.30.470.20">
    <property type="entry name" value="ATP-grasp fold, B domain"/>
    <property type="match status" value="1"/>
</dbReference>
<dbReference type="InterPro" id="IPR011764">
    <property type="entry name" value="Biotin_carboxylation_dom"/>
</dbReference>
<dbReference type="InterPro" id="IPR016185">
    <property type="entry name" value="PreATP-grasp_dom_sf"/>
</dbReference>
<dbReference type="Pfam" id="PF02786">
    <property type="entry name" value="CPSase_L_D2"/>
    <property type="match status" value="1"/>
</dbReference>
<dbReference type="InterPro" id="IPR011054">
    <property type="entry name" value="Rudment_hybrid_motif"/>
</dbReference>
<dbReference type="InterPro" id="IPR005481">
    <property type="entry name" value="BC-like_N"/>
</dbReference>
<dbReference type="PANTHER" id="PTHR18866:SF126">
    <property type="entry name" value="BIOTIN CARBOXYLASE"/>
    <property type="match status" value="1"/>
</dbReference>
<dbReference type="PROSITE" id="PS00866">
    <property type="entry name" value="CPSASE_1"/>
    <property type="match status" value="1"/>
</dbReference>
<proteinExistence type="predicted"/>
<dbReference type="InterPro" id="IPR001882">
    <property type="entry name" value="Biotin_BS"/>
</dbReference>
<dbReference type="PANTHER" id="PTHR18866">
    <property type="entry name" value="CARBOXYLASE:PYRUVATE/ACETYL-COA/PROPIONYL-COA CARBOXYLASE"/>
    <property type="match status" value="1"/>
</dbReference>
<dbReference type="Pfam" id="PF00289">
    <property type="entry name" value="Biotin_carb_N"/>
    <property type="match status" value="1"/>
</dbReference>
<feature type="domain" description="ATP-grasp" evidence="8">
    <location>
        <begin position="98"/>
        <end position="312"/>
    </location>
</feature>
<dbReference type="GO" id="GO:0046872">
    <property type="term" value="F:metal ion binding"/>
    <property type="evidence" value="ECO:0007669"/>
    <property type="project" value="InterPro"/>
</dbReference>
<evidence type="ECO:0000256" key="5">
    <source>
        <dbReference type="ARBA" id="ARBA00023267"/>
    </source>
</evidence>
<evidence type="ECO:0000256" key="3">
    <source>
        <dbReference type="ARBA" id="ARBA00022741"/>
    </source>
</evidence>
<dbReference type="Pfam" id="PF21139">
    <property type="entry name" value="BT_MCC_alpha"/>
    <property type="match status" value="1"/>
</dbReference>
<dbReference type="InterPro" id="IPR005479">
    <property type="entry name" value="CPAse_ATP-bd"/>
</dbReference>
<feature type="domain" description="Biotin carboxylation" evidence="9">
    <location>
        <begin position="2"/>
        <end position="452"/>
    </location>
</feature>
<organism evidence="10 11">
    <name type="scientific">Allonocardiopsis opalescens</name>
    <dbReference type="NCBI Taxonomy" id="1144618"/>
    <lineage>
        <taxon>Bacteria</taxon>
        <taxon>Bacillati</taxon>
        <taxon>Actinomycetota</taxon>
        <taxon>Actinomycetes</taxon>
        <taxon>Streptosporangiales</taxon>
        <taxon>Allonocardiopsis</taxon>
    </lineage>
</organism>
<evidence type="ECO:0000256" key="1">
    <source>
        <dbReference type="ARBA" id="ARBA00001953"/>
    </source>
</evidence>
<dbReference type="InterPro" id="IPR011053">
    <property type="entry name" value="Single_hybrid_motif"/>
</dbReference>
<evidence type="ECO:0000259" key="8">
    <source>
        <dbReference type="PROSITE" id="PS50975"/>
    </source>
</evidence>
<keyword evidence="2" id="KW-0436">Ligase</keyword>
<dbReference type="AlphaFoldDB" id="A0A2T0Q468"/>
<dbReference type="PROSITE" id="PS50968">
    <property type="entry name" value="BIOTINYL_LIPOYL"/>
    <property type="match status" value="1"/>
</dbReference>
<evidence type="ECO:0000256" key="6">
    <source>
        <dbReference type="PROSITE-ProRule" id="PRU00409"/>
    </source>
</evidence>
<dbReference type="PROSITE" id="PS00188">
    <property type="entry name" value="BIOTIN"/>
    <property type="match status" value="1"/>
</dbReference>
<dbReference type="SMART" id="SM00878">
    <property type="entry name" value="Biotin_carb_C"/>
    <property type="match status" value="1"/>
</dbReference>
<keyword evidence="5" id="KW-0092">Biotin</keyword>
<reference evidence="10 11" key="1">
    <citation type="submission" date="2018-03" db="EMBL/GenBank/DDBJ databases">
        <title>Genomic Encyclopedia of Archaeal and Bacterial Type Strains, Phase II (KMG-II): from individual species to whole genera.</title>
        <authorList>
            <person name="Goeker M."/>
        </authorList>
    </citation>
    <scope>NUCLEOTIDE SEQUENCE [LARGE SCALE GENOMIC DNA]</scope>
    <source>
        <strain evidence="10 11">DSM 45601</strain>
    </source>
</reference>
<dbReference type="Gene3D" id="2.40.50.100">
    <property type="match status" value="1"/>
</dbReference>
<dbReference type="RefSeq" id="WP_245930198.1">
    <property type="nucleotide sequence ID" value="NZ_PVZC01000004.1"/>
</dbReference>
<dbReference type="PROSITE" id="PS50975">
    <property type="entry name" value="ATP_GRASP"/>
    <property type="match status" value="1"/>
</dbReference>
<dbReference type="InterPro" id="IPR011761">
    <property type="entry name" value="ATP-grasp"/>
</dbReference>
<dbReference type="Pfam" id="PF02785">
    <property type="entry name" value="Biotin_carb_C"/>
    <property type="match status" value="1"/>
</dbReference>
<dbReference type="SUPFAM" id="SSF51246">
    <property type="entry name" value="Rudiment single hybrid motif"/>
    <property type="match status" value="1"/>
</dbReference>
<comment type="caution">
    <text evidence="10">The sequence shown here is derived from an EMBL/GenBank/DDBJ whole genome shotgun (WGS) entry which is preliminary data.</text>
</comment>
<dbReference type="Pfam" id="PF00364">
    <property type="entry name" value="Biotin_lipoyl"/>
    <property type="match status" value="1"/>
</dbReference>
<dbReference type="EMBL" id="PVZC01000004">
    <property type="protein sequence ID" value="PRX98596.1"/>
    <property type="molecule type" value="Genomic_DNA"/>
</dbReference>
<dbReference type="SUPFAM" id="SSF52440">
    <property type="entry name" value="PreATP-grasp domain"/>
    <property type="match status" value="1"/>
</dbReference>
<evidence type="ECO:0000256" key="4">
    <source>
        <dbReference type="ARBA" id="ARBA00022840"/>
    </source>
</evidence>
<dbReference type="Proteomes" id="UP000237846">
    <property type="component" value="Unassembled WGS sequence"/>
</dbReference>
<dbReference type="InterPro" id="IPR005482">
    <property type="entry name" value="Biotin_COase_C"/>
</dbReference>
<feature type="domain" description="Lipoyl-binding" evidence="7">
    <location>
        <begin position="592"/>
        <end position="667"/>
    </location>
</feature>
<dbReference type="InterPro" id="IPR000089">
    <property type="entry name" value="Biotin_lipoyl"/>
</dbReference>
<dbReference type="SUPFAM" id="SSF56059">
    <property type="entry name" value="Glutathione synthetase ATP-binding domain-like"/>
    <property type="match status" value="1"/>
</dbReference>
<name>A0A2T0Q468_9ACTN</name>
<dbReference type="PROSITE" id="PS00867">
    <property type="entry name" value="CPSASE_2"/>
    <property type="match status" value="1"/>
</dbReference>
<gene>
    <name evidence="10" type="ORF">CLV72_104174</name>
</gene>
<keyword evidence="11" id="KW-1185">Reference proteome</keyword>
<evidence type="ECO:0000256" key="2">
    <source>
        <dbReference type="ARBA" id="ARBA00022598"/>
    </source>
</evidence>
<dbReference type="PROSITE" id="PS50979">
    <property type="entry name" value="BC"/>
    <property type="match status" value="1"/>
</dbReference>
<keyword evidence="4 6" id="KW-0067">ATP-binding</keyword>
<protein>
    <submittedName>
        <fullName evidence="10">Propionyl-CoA carboxylase alpha chain</fullName>
    </submittedName>
</protein>
<evidence type="ECO:0000259" key="7">
    <source>
        <dbReference type="PROSITE" id="PS50968"/>
    </source>
</evidence>
<accession>A0A2T0Q468</accession>
<dbReference type="GO" id="GO:0005524">
    <property type="term" value="F:ATP binding"/>
    <property type="evidence" value="ECO:0007669"/>
    <property type="project" value="UniProtKB-UniRule"/>
</dbReference>
<keyword evidence="3 6" id="KW-0547">Nucleotide-binding</keyword>
<evidence type="ECO:0000313" key="11">
    <source>
        <dbReference type="Proteomes" id="UP000237846"/>
    </source>
</evidence>
<dbReference type="InterPro" id="IPR048429">
    <property type="entry name" value="MCC_alpha_BT"/>
</dbReference>
<dbReference type="SUPFAM" id="SSF51230">
    <property type="entry name" value="Single hybrid motif"/>
    <property type="match status" value="1"/>
</dbReference>